<dbReference type="Gene3D" id="3.40.50.150">
    <property type="entry name" value="Vaccinia Virus protein VP39"/>
    <property type="match status" value="1"/>
</dbReference>
<proteinExistence type="predicted"/>
<dbReference type="KEGG" id="dbc:MFMK1_002895"/>
<dbReference type="RefSeq" id="WP_366922436.1">
    <property type="nucleotide sequence ID" value="NZ_CP121694.1"/>
</dbReference>
<dbReference type="InterPro" id="IPR010719">
    <property type="entry name" value="MnmM_MeTrfase"/>
</dbReference>
<evidence type="ECO:0000313" key="2">
    <source>
        <dbReference type="Proteomes" id="UP001329915"/>
    </source>
</evidence>
<keyword evidence="2" id="KW-1185">Reference proteome</keyword>
<reference evidence="1 2" key="1">
    <citation type="submission" date="2023-04" db="EMBL/GenBank/DDBJ databases">
        <authorList>
            <person name="Hsu D."/>
        </authorList>
    </citation>
    <scope>NUCLEOTIDE SEQUENCE [LARGE SCALE GENOMIC DNA]</scope>
    <source>
        <strain evidence="1 2">MK1</strain>
    </source>
</reference>
<name>A0AAU0UQJ5_9FIRM</name>
<organism evidence="1 2">
    <name type="scientific">Metallumcola ferriviriculae</name>
    <dbReference type="NCBI Taxonomy" id="3039180"/>
    <lineage>
        <taxon>Bacteria</taxon>
        <taxon>Bacillati</taxon>
        <taxon>Bacillota</taxon>
        <taxon>Clostridia</taxon>
        <taxon>Neomoorellales</taxon>
        <taxon>Desulfitibacteraceae</taxon>
        <taxon>Metallumcola</taxon>
    </lineage>
</organism>
<sequence>MAKNRLFINAVQEAKRLMSQAVAIGDVCLDATCGNGHDTLFLANLVGAQGKVFAFDVQQMALDSTQKRLQLANVAERVSLINDGHQQMAEYVHEKIAGAMFNLGYLPGGNKGLVTKPNTTVAALDILTELMLPYGLITLVLYTGHPGGEEEAKKVTAWADALPQDGWDVISFSFPNRENNSPILLAIQKRGEQC</sequence>
<dbReference type="AlphaFoldDB" id="A0AAU0UQJ5"/>
<evidence type="ECO:0000313" key="1">
    <source>
        <dbReference type="EMBL" id="WRO23049.1"/>
    </source>
</evidence>
<accession>A0AAU0UQJ5</accession>
<keyword evidence="1" id="KW-0808">Transferase</keyword>
<gene>
    <name evidence="1" type="ORF">MFMK1_002895</name>
</gene>
<dbReference type="Pfam" id="PF06962">
    <property type="entry name" value="rRNA_methylase"/>
    <property type="match status" value="1"/>
</dbReference>
<dbReference type="Proteomes" id="UP001329915">
    <property type="component" value="Chromosome"/>
</dbReference>
<dbReference type="GO" id="GO:0032259">
    <property type="term" value="P:methylation"/>
    <property type="evidence" value="ECO:0007669"/>
    <property type="project" value="UniProtKB-KW"/>
</dbReference>
<dbReference type="EMBL" id="CP121694">
    <property type="protein sequence ID" value="WRO23049.1"/>
    <property type="molecule type" value="Genomic_DNA"/>
</dbReference>
<protein>
    <submittedName>
        <fullName evidence="1">Methyltransferase domain-containing protein</fullName>
    </submittedName>
</protein>
<dbReference type="SUPFAM" id="SSF53335">
    <property type="entry name" value="S-adenosyl-L-methionine-dependent methyltransferases"/>
    <property type="match status" value="1"/>
</dbReference>
<dbReference type="PANTHER" id="PTHR35276">
    <property type="entry name" value="S-ADENOSYL-L-METHIONINE-DEPENDENT METHYLTRANSFERASES SUPERFAMILY PROTEIN"/>
    <property type="match status" value="1"/>
</dbReference>
<dbReference type="PANTHER" id="PTHR35276:SF1">
    <property type="entry name" value="TRNA (MNM(5)S(2)U34)-METHYLTRANSFERASE, CHLOROPLASTIC"/>
    <property type="match status" value="1"/>
</dbReference>
<dbReference type="GO" id="GO:0008168">
    <property type="term" value="F:methyltransferase activity"/>
    <property type="evidence" value="ECO:0007669"/>
    <property type="project" value="UniProtKB-KW"/>
</dbReference>
<dbReference type="InterPro" id="IPR029063">
    <property type="entry name" value="SAM-dependent_MTases_sf"/>
</dbReference>
<keyword evidence="1" id="KW-0489">Methyltransferase</keyword>